<dbReference type="NCBIfam" id="TIGR02745">
    <property type="entry name" value="ccoG_rdxA_fixG"/>
    <property type="match status" value="1"/>
</dbReference>
<evidence type="ECO:0000259" key="8">
    <source>
        <dbReference type="PROSITE" id="PS51379"/>
    </source>
</evidence>
<dbReference type="InterPro" id="IPR051684">
    <property type="entry name" value="Electron_Trans/Redox"/>
</dbReference>
<dbReference type="PANTHER" id="PTHR30176">
    <property type="entry name" value="FERREDOXIN-TYPE PROTEIN NAPH"/>
    <property type="match status" value="1"/>
</dbReference>
<dbReference type="STRING" id="357804.Ping_3618"/>
<dbReference type="EMBL" id="CP000510">
    <property type="protein sequence ID" value="ABM05301.1"/>
    <property type="molecule type" value="Genomic_DNA"/>
</dbReference>
<keyword evidence="5" id="KW-0408">Iron</keyword>
<dbReference type="InterPro" id="IPR032879">
    <property type="entry name" value="FixG_C"/>
</dbReference>
<dbReference type="SUPFAM" id="SSF54862">
    <property type="entry name" value="4Fe-4S ferredoxins"/>
    <property type="match status" value="1"/>
</dbReference>
<dbReference type="InterPro" id="IPR014116">
    <property type="entry name" value="Cyt_c_oxidase_cbb3_FixG"/>
</dbReference>
<dbReference type="eggNOG" id="COG0348">
    <property type="taxonomic scope" value="Bacteria"/>
</dbReference>
<dbReference type="Proteomes" id="UP000000639">
    <property type="component" value="Chromosome"/>
</dbReference>
<keyword evidence="3" id="KW-0479">Metal-binding</keyword>
<evidence type="ECO:0000313" key="9">
    <source>
        <dbReference type="EMBL" id="ABM05301.1"/>
    </source>
</evidence>
<keyword evidence="7" id="KW-0812">Transmembrane</keyword>
<proteinExistence type="predicted"/>
<protein>
    <submittedName>
        <fullName evidence="9">4Fe-4S ferredoxin, iron-sulfur binding domain protein</fullName>
    </submittedName>
</protein>
<feature type="transmembrane region" description="Helical" evidence="7">
    <location>
        <begin position="43"/>
        <end position="60"/>
    </location>
</feature>
<organism evidence="9 10">
    <name type="scientific">Psychromonas ingrahamii (strain DSM 17664 / CCUG 51855 / 37)</name>
    <dbReference type="NCBI Taxonomy" id="357804"/>
    <lineage>
        <taxon>Bacteria</taxon>
        <taxon>Pseudomonadati</taxon>
        <taxon>Pseudomonadota</taxon>
        <taxon>Gammaproteobacteria</taxon>
        <taxon>Alteromonadales</taxon>
        <taxon>Psychromonadaceae</taxon>
        <taxon>Psychromonas</taxon>
    </lineage>
</organism>
<feature type="transmembrane region" description="Helical" evidence="7">
    <location>
        <begin position="89"/>
        <end position="109"/>
    </location>
</feature>
<keyword evidence="7" id="KW-0472">Membrane</keyword>
<feature type="transmembrane region" description="Helical" evidence="7">
    <location>
        <begin position="161"/>
        <end position="179"/>
    </location>
</feature>
<dbReference type="KEGG" id="pin:Ping_3618"/>
<evidence type="ECO:0000256" key="5">
    <source>
        <dbReference type="ARBA" id="ARBA00023004"/>
    </source>
</evidence>
<dbReference type="InterPro" id="IPR017896">
    <property type="entry name" value="4Fe4S_Fe-S-bd"/>
</dbReference>
<evidence type="ECO:0000256" key="1">
    <source>
        <dbReference type="ARBA" id="ARBA00022448"/>
    </source>
</evidence>
<feature type="transmembrane region" description="Helical" evidence="7">
    <location>
        <begin position="336"/>
        <end position="355"/>
    </location>
</feature>
<dbReference type="Pfam" id="PF11614">
    <property type="entry name" value="FixG_C"/>
    <property type="match status" value="1"/>
</dbReference>
<evidence type="ECO:0000313" key="10">
    <source>
        <dbReference type="Proteomes" id="UP000000639"/>
    </source>
</evidence>
<dbReference type="GO" id="GO:0046872">
    <property type="term" value="F:metal ion binding"/>
    <property type="evidence" value="ECO:0007669"/>
    <property type="project" value="UniProtKB-KW"/>
</dbReference>
<dbReference type="InterPro" id="IPR017900">
    <property type="entry name" value="4Fe4S_Fe_S_CS"/>
</dbReference>
<dbReference type="RefSeq" id="WP_011771849.1">
    <property type="nucleotide sequence ID" value="NC_008709.1"/>
</dbReference>
<dbReference type="GO" id="GO:0005886">
    <property type="term" value="C:plasma membrane"/>
    <property type="evidence" value="ECO:0007669"/>
    <property type="project" value="TreeGrafter"/>
</dbReference>
<sequence>MMTDRIKIKEIDSSNTSDVKQYNPSNRIYVRAMYGFYQKLRRYTGWGLIVAFVALPLMQWNGQQAILFDIADQQYHIFNMTLFPQDLTLLAWVFIIAAFALFFITTYLGRVWCGYTCPQTVWTFIFIWFEERCEGSANKRKRLDQMSWSFNKIWRKTAKHIGWITFSLLTGLAFSSYFVPVRELYLDFFTFNTGFATTTSVLFFTVITYINAGWMRSIVCLHMCPYARFQSAMFDKNTYIVGYDAKRGETRGPRSRKDSPEELGLGDCVDCDLCVQVCPTGIDIRNGLQYECINCGACVDACDYTMDKMGYPRGLISYTTEEKLAGKKTKVLRPKIIGYGALLLIMIAVFFINIANLSSAEMEILRDRNVLYRENSQGLTENTYTLKILNKTIKTQTYDLSFSGLKDAQLLGPNQIIIKPGEVLTQPISIAVDPYGIKENKIYITITLTGASGEVETIEQQTTFFLGL</sequence>
<keyword evidence="7" id="KW-1133">Transmembrane helix</keyword>
<accession>A1T0N6</accession>
<dbReference type="PANTHER" id="PTHR30176:SF3">
    <property type="entry name" value="FERREDOXIN-TYPE PROTEIN NAPH"/>
    <property type="match status" value="1"/>
</dbReference>
<name>A1T0N6_PSYIN</name>
<reference evidence="9 10" key="1">
    <citation type="submission" date="2007-01" db="EMBL/GenBank/DDBJ databases">
        <title>Complete sequence of Psychromonas ingrahamii 37.</title>
        <authorList>
            <consortium name="US DOE Joint Genome Institute"/>
            <person name="Copeland A."/>
            <person name="Lucas S."/>
            <person name="Lapidus A."/>
            <person name="Barry K."/>
            <person name="Detter J.C."/>
            <person name="Glavina del Rio T."/>
            <person name="Hammon N."/>
            <person name="Israni S."/>
            <person name="Dalin E."/>
            <person name="Tice H."/>
            <person name="Pitluck S."/>
            <person name="Thompson L.S."/>
            <person name="Brettin T."/>
            <person name="Bruce D."/>
            <person name="Han C."/>
            <person name="Tapia R."/>
            <person name="Schmutz J."/>
            <person name="Larimer F."/>
            <person name="Land M."/>
            <person name="Hauser L."/>
            <person name="Kyrpides N."/>
            <person name="Ivanova N."/>
            <person name="Staley J."/>
            <person name="Richardson P."/>
        </authorList>
    </citation>
    <scope>NUCLEOTIDE SEQUENCE [LARGE SCALE GENOMIC DNA]</scope>
    <source>
        <strain evidence="9 10">37</strain>
    </source>
</reference>
<keyword evidence="10" id="KW-1185">Reference proteome</keyword>
<dbReference type="AlphaFoldDB" id="A1T0N6"/>
<keyword evidence="1" id="KW-0813">Transport</keyword>
<dbReference type="PROSITE" id="PS51379">
    <property type="entry name" value="4FE4S_FER_2"/>
    <property type="match status" value="1"/>
</dbReference>
<dbReference type="HOGENOM" id="CLU_032118_0_0_6"/>
<evidence type="ECO:0000256" key="7">
    <source>
        <dbReference type="SAM" id="Phobius"/>
    </source>
</evidence>
<keyword evidence="6" id="KW-0411">Iron-sulfur</keyword>
<dbReference type="PROSITE" id="PS00198">
    <property type="entry name" value="4FE4S_FER_1"/>
    <property type="match status" value="1"/>
</dbReference>
<evidence type="ECO:0000256" key="6">
    <source>
        <dbReference type="ARBA" id="ARBA00023014"/>
    </source>
</evidence>
<dbReference type="Pfam" id="PF13746">
    <property type="entry name" value="Fer4_18"/>
    <property type="match status" value="1"/>
</dbReference>
<feature type="transmembrane region" description="Helical" evidence="7">
    <location>
        <begin position="191"/>
        <end position="212"/>
    </location>
</feature>
<evidence type="ECO:0000256" key="3">
    <source>
        <dbReference type="ARBA" id="ARBA00022723"/>
    </source>
</evidence>
<keyword evidence="2" id="KW-0004">4Fe-4S</keyword>
<gene>
    <name evidence="9" type="ordered locus">Ping_3618</name>
</gene>
<dbReference type="Gene3D" id="2.60.40.10">
    <property type="entry name" value="Immunoglobulins"/>
    <property type="match status" value="1"/>
</dbReference>
<dbReference type="InterPro" id="IPR013783">
    <property type="entry name" value="Ig-like_fold"/>
</dbReference>
<evidence type="ECO:0000256" key="2">
    <source>
        <dbReference type="ARBA" id="ARBA00022485"/>
    </source>
</evidence>
<dbReference type="GO" id="GO:0051539">
    <property type="term" value="F:4 iron, 4 sulfur cluster binding"/>
    <property type="evidence" value="ECO:0007669"/>
    <property type="project" value="UniProtKB-KW"/>
</dbReference>
<evidence type="ECO:0000256" key="4">
    <source>
        <dbReference type="ARBA" id="ARBA00022982"/>
    </source>
</evidence>
<feature type="domain" description="4Fe-4S ferredoxin-type" evidence="8">
    <location>
        <begin position="259"/>
        <end position="287"/>
    </location>
</feature>
<keyword evidence="4" id="KW-0249">Electron transport</keyword>